<dbReference type="CDD" id="cd00093">
    <property type="entry name" value="HTH_XRE"/>
    <property type="match status" value="1"/>
</dbReference>
<dbReference type="Pfam" id="PF13560">
    <property type="entry name" value="HTH_31"/>
    <property type="match status" value="1"/>
</dbReference>
<dbReference type="Proteomes" id="UP001501578">
    <property type="component" value="Unassembled WGS sequence"/>
</dbReference>
<dbReference type="EMBL" id="BAAAHQ010000004">
    <property type="protein sequence ID" value="GAA0916356.1"/>
    <property type="molecule type" value="Genomic_DNA"/>
</dbReference>
<reference evidence="4" key="1">
    <citation type="journal article" date="2019" name="Int. J. Syst. Evol. Microbiol.">
        <title>The Global Catalogue of Microorganisms (GCM) 10K type strain sequencing project: providing services to taxonomists for standard genome sequencing and annotation.</title>
        <authorList>
            <consortium name="The Broad Institute Genomics Platform"/>
            <consortium name="The Broad Institute Genome Sequencing Center for Infectious Disease"/>
            <person name="Wu L."/>
            <person name="Ma J."/>
        </authorList>
    </citation>
    <scope>NUCLEOTIDE SEQUENCE [LARGE SCALE GENOMIC DNA]</scope>
    <source>
        <strain evidence="4">JCM 11136</strain>
    </source>
</reference>
<dbReference type="SMART" id="SM00530">
    <property type="entry name" value="HTH_XRE"/>
    <property type="match status" value="1"/>
</dbReference>
<dbReference type="InterPro" id="IPR001387">
    <property type="entry name" value="Cro/C1-type_HTH"/>
</dbReference>
<gene>
    <name evidence="3" type="ORF">GCM10009560_11480</name>
</gene>
<dbReference type="Gene3D" id="1.10.260.40">
    <property type="entry name" value="lambda repressor-like DNA-binding domains"/>
    <property type="match status" value="1"/>
</dbReference>
<keyword evidence="4" id="KW-1185">Reference proteome</keyword>
<name>A0ABP3Z919_9ACTN</name>
<proteinExistence type="predicted"/>
<dbReference type="SUPFAM" id="SSF47413">
    <property type="entry name" value="lambda repressor-like DNA-binding domains"/>
    <property type="match status" value="1"/>
</dbReference>
<accession>A0ABP3Z919</accession>
<protein>
    <recommendedName>
        <fullName evidence="2">HTH cro/C1-type domain-containing protein</fullName>
    </recommendedName>
</protein>
<feature type="compositionally biased region" description="Low complexity" evidence="1">
    <location>
        <begin position="93"/>
        <end position="110"/>
    </location>
</feature>
<feature type="domain" description="HTH cro/C1-type" evidence="2">
    <location>
        <begin position="25"/>
        <end position="80"/>
    </location>
</feature>
<evidence type="ECO:0000313" key="4">
    <source>
        <dbReference type="Proteomes" id="UP001501578"/>
    </source>
</evidence>
<evidence type="ECO:0000313" key="3">
    <source>
        <dbReference type="EMBL" id="GAA0916356.1"/>
    </source>
</evidence>
<dbReference type="InterPro" id="IPR010982">
    <property type="entry name" value="Lambda_DNA-bd_dom_sf"/>
</dbReference>
<evidence type="ECO:0000259" key="2">
    <source>
        <dbReference type="PROSITE" id="PS50943"/>
    </source>
</evidence>
<evidence type="ECO:0000256" key="1">
    <source>
        <dbReference type="SAM" id="MobiDB-lite"/>
    </source>
</evidence>
<comment type="caution">
    <text evidence="3">The sequence shown here is derived from an EMBL/GenBank/DDBJ whole genome shotgun (WGS) entry which is preliminary data.</text>
</comment>
<dbReference type="RefSeq" id="WP_343948637.1">
    <property type="nucleotide sequence ID" value="NZ_BAAAHQ010000004.1"/>
</dbReference>
<dbReference type="PROSITE" id="PS50943">
    <property type="entry name" value="HTH_CROC1"/>
    <property type="match status" value="1"/>
</dbReference>
<sequence length="454" mass="47612">MLEAPAHLAAELRTAVEASDFPRIVRLARWRAGLTQQQLGAQMNISAATISRLETGRQPLHDIAILRTLATALEITPAWLGLADPGSPPTPPGSRSSAGAARRVATTSAGEDQEDHVKRRQFLVAGTAFLTTASDTITGRIEQLLTIPSTPTPATASLTGLQTQLGRARSAMASAHYTRLSAMLPPLVQTAEAAATAAAGHDRDRIHALLASAYVLTAELATKAGGDGMAWVAADRGLRAARTSGDVLAVTAAARRVAISMRRQGRHAAATGLLADTASRLDADRGDAVPDVVSGYVTLLCTAAYASAQAGNASQAEDYIREAERAATRLPASVTDVSAVTVATVATFRIDIHHALGDPQTALAHAHGVDLNLLGTPEQRARYWIDTARAWHTHGDRERAVDALLSAERTAPEEVRRPSVAALISTLRYAPGPVSSALHALAARATTTSPPRSF</sequence>
<organism evidence="3 4">
    <name type="scientific">Nonomuraea longicatena</name>
    <dbReference type="NCBI Taxonomy" id="83682"/>
    <lineage>
        <taxon>Bacteria</taxon>
        <taxon>Bacillati</taxon>
        <taxon>Actinomycetota</taxon>
        <taxon>Actinomycetes</taxon>
        <taxon>Streptosporangiales</taxon>
        <taxon>Streptosporangiaceae</taxon>
        <taxon>Nonomuraea</taxon>
    </lineage>
</organism>
<feature type="region of interest" description="Disordered" evidence="1">
    <location>
        <begin position="83"/>
        <end position="114"/>
    </location>
</feature>